<keyword evidence="6" id="KW-0233">DNA recombination</keyword>
<evidence type="ECO:0000313" key="10">
    <source>
        <dbReference type="EMBL" id="MDU8990899.1"/>
    </source>
</evidence>
<dbReference type="InterPro" id="IPR010095">
    <property type="entry name" value="Cas12f1-like_TNB"/>
</dbReference>
<accession>A0ABU3V444</accession>
<dbReference type="NCBIfam" id="NF040570">
    <property type="entry name" value="guided_TnpB"/>
    <property type="match status" value="1"/>
</dbReference>
<organism evidence="11 13">
    <name type="scientific">Streptomyces mirabilis</name>
    <dbReference type="NCBI Taxonomy" id="68239"/>
    <lineage>
        <taxon>Bacteria</taxon>
        <taxon>Bacillati</taxon>
        <taxon>Actinomycetota</taxon>
        <taxon>Actinomycetes</taxon>
        <taxon>Kitasatosporales</taxon>
        <taxon>Streptomycetaceae</taxon>
        <taxon>Streptomyces</taxon>
    </lineage>
</organism>
<evidence type="ECO:0000256" key="6">
    <source>
        <dbReference type="ARBA" id="ARBA00023172"/>
    </source>
</evidence>
<dbReference type="InterPro" id="IPR001959">
    <property type="entry name" value="Transposase"/>
</dbReference>
<protein>
    <submittedName>
        <fullName evidence="11">Transposase</fullName>
    </submittedName>
</protein>
<evidence type="ECO:0000313" key="11">
    <source>
        <dbReference type="EMBL" id="MDU9000745.1"/>
    </source>
</evidence>
<dbReference type="InterPro" id="IPR021027">
    <property type="entry name" value="Transposase_put_HTH"/>
</dbReference>
<dbReference type="RefSeq" id="WP_316732233.1">
    <property type="nucleotide sequence ID" value="NZ_JARAKF010000001.1"/>
</dbReference>
<name>A0ABU3V444_9ACTN</name>
<keyword evidence="2" id="KW-0815">Transposition</keyword>
<evidence type="ECO:0000256" key="5">
    <source>
        <dbReference type="ARBA" id="ARBA00023125"/>
    </source>
</evidence>
<evidence type="ECO:0000259" key="7">
    <source>
        <dbReference type="Pfam" id="PF01385"/>
    </source>
</evidence>
<keyword evidence="13" id="KW-1185">Reference proteome</keyword>
<feature type="domain" description="Probable transposase IS891/IS1136/IS1341" evidence="7">
    <location>
        <begin position="181"/>
        <end position="290"/>
    </location>
</feature>
<keyword evidence="4" id="KW-0862">Zinc</keyword>
<dbReference type="EMBL" id="JARAKF010000001">
    <property type="protein sequence ID" value="MDU8990899.1"/>
    <property type="molecule type" value="Genomic_DNA"/>
</dbReference>
<dbReference type="EMBL" id="JARAKF010000002">
    <property type="protein sequence ID" value="MDU9000745.1"/>
    <property type="molecule type" value="Genomic_DNA"/>
</dbReference>
<evidence type="ECO:0000313" key="12">
    <source>
        <dbReference type="EMBL" id="MDU9002204.1"/>
    </source>
</evidence>
<reference evidence="11 13" key="1">
    <citation type="submission" date="2023-02" db="EMBL/GenBank/DDBJ databases">
        <authorList>
            <person name="Maleckis M."/>
        </authorList>
    </citation>
    <scope>NUCLEOTIDE SEQUENCE [LARGE SCALE GENOMIC DNA]</scope>
    <source>
        <strain evidence="11 13">P8-A2</strain>
    </source>
</reference>
<proteinExistence type="inferred from homology"/>
<dbReference type="Pfam" id="PF07282">
    <property type="entry name" value="Cas12f1-like_TNB"/>
    <property type="match status" value="1"/>
</dbReference>
<keyword evidence="5" id="KW-0238">DNA-binding</keyword>
<evidence type="ECO:0000256" key="1">
    <source>
        <dbReference type="ARBA" id="ARBA00008761"/>
    </source>
</evidence>
<evidence type="ECO:0000256" key="4">
    <source>
        <dbReference type="ARBA" id="ARBA00022833"/>
    </source>
</evidence>
<dbReference type="EMBL" id="JARAKF010000006">
    <property type="protein sequence ID" value="MDU9002204.1"/>
    <property type="molecule type" value="Genomic_DNA"/>
</dbReference>
<comment type="caution">
    <text evidence="11">The sequence shown here is derived from an EMBL/GenBank/DDBJ whole genome shotgun (WGS) entry which is preliminary data.</text>
</comment>
<sequence length="402" mass="45105">MIRAYKFRLRPTVRQTQALSEMLRDHCSLYNGALQERRDAYRHSSKTSIRYGDQSAQLKEIRAFDPERQGRWSFSSQQATLRRLDKAFQAFFRRVKAGQTPGYPRFKGAGHFDTVTFPKDGDGCRWDSTPNDPVTRMRLQGVGHVRVHQHRPVKGRVKTISVKREGRRWYVVLSCDEVPLEPWPVTGSIVGIDMGTVHFFTDSNGVHKDNPRFCASMGEQLATAQRHLDTFPGRTRRRTKKHRAAARKVAKIHAKIRRQRLDHHHKTALALVREHDVIGHEKLNTAGMTKTPASKPDPDNNGAFLPNGAAAKAGLNRSILDAGWGLFLGILAQKAESAARRVIPVNARNTSRECPECGHTAKENRVIQAKFECVKCGHIGNADHVGALNVLKRAGLVLCAEA</sequence>
<feature type="domain" description="Cas12f1-like TNB" evidence="8">
    <location>
        <begin position="324"/>
        <end position="390"/>
    </location>
</feature>
<dbReference type="Pfam" id="PF01385">
    <property type="entry name" value="OrfB_IS605"/>
    <property type="match status" value="1"/>
</dbReference>
<evidence type="ECO:0000259" key="9">
    <source>
        <dbReference type="Pfam" id="PF12323"/>
    </source>
</evidence>
<evidence type="ECO:0000256" key="2">
    <source>
        <dbReference type="ARBA" id="ARBA00022578"/>
    </source>
</evidence>
<dbReference type="Pfam" id="PF12323">
    <property type="entry name" value="HTH_OrfB_IS605"/>
    <property type="match status" value="1"/>
</dbReference>
<gene>
    <name evidence="10" type="ORF">PU648_00240</name>
    <name evidence="11" type="ORF">PU648_52330</name>
    <name evidence="12" type="ORF">PU648_60620</name>
</gene>
<evidence type="ECO:0000256" key="3">
    <source>
        <dbReference type="ARBA" id="ARBA00022723"/>
    </source>
</evidence>
<dbReference type="Proteomes" id="UP001257627">
    <property type="component" value="Unassembled WGS sequence"/>
</dbReference>
<evidence type="ECO:0000313" key="13">
    <source>
        <dbReference type="Proteomes" id="UP001257627"/>
    </source>
</evidence>
<evidence type="ECO:0000259" key="8">
    <source>
        <dbReference type="Pfam" id="PF07282"/>
    </source>
</evidence>
<keyword evidence="3" id="KW-0479">Metal-binding</keyword>
<feature type="domain" description="Transposase putative helix-turn-helix" evidence="9">
    <location>
        <begin position="1"/>
        <end position="44"/>
    </location>
</feature>
<comment type="similarity">
    <text evidence="1">In the C-terminal section; belongs to the transposase 35 family.</text>
</comment>